<keyword evidence="1" id="KW-1133">Transmembrane helix</keyword>
<dbReference type="InterPro" id="IPR025969">
    <property type="entry name" value="ABA_GPCR_dom"/>
</dbReference>
<accession>A0A9W7L1P9</accession>
<keyword evidence="4" id="KW-1185">Reference proteome</keyword>
<dbReference type="EMBL" id="BRYA01000509">
    <property type="protein sequence ID" value="GMI20369.1"/>
    <property type="molecule type" value="Genomic_DNA"/>
</dbReference>
<keyword evidence="1" id="KW-0812">Transmembrane</keyword>
<evidence type="ECO:0000313" key="3">
    <source>
        <dbReference type="EMBL" id="GMI20369.1"/>
    </source>
</evidence>
<feature type="transmembrane region" description="Helical" evidence="1">
    <location>
        <begin position="160"/>
        <end position="182"/>
    </location>
</feature>
<feature type="transmembrane region" description="Helical" evidence="1">
    <location>
        <begin position="203"/>
        <end position="222"/>
    </location>
</feature>
<protein>
    <recommendedName>
        <fullName evidence="2">Abscisic acid G-protein coupled receptor-like domain-containing protein</fullName>
    </recommendedName>
</protein>
<gene>
    <name evidence="3" type="ORF">TrCOL_g13498</name>
</gene>
<keyword evidence="1" id="KW-0472">Membrane</keyword>
<proteinExistence type="predicted"/>
<dbReference type="Proteomes" id="UP001165065">
    <property type="component" value="Unassembled WGS sequence"/>
</dbReference>
<evidence type="ECO:0000313" key="4">
    <source>
        <dbReference type="Proteomes" id="UP001165065"/>
    </source>
</evidence>
<dbReference type="Pfam" id="PF12430">
    <property type="entry name" value="ABA_GPCR"/>
    <property type="match status" value="1"/>
</dbReference>
<evidence type="ECO:0000256" key="1">
    <source>
        <dbReference type="SAM" id="Phobius"/>
    </source>
</evidence>
<name>A0A9W7L1P9_9STRA</name>
<reference evidence="4" key="1">
    <citation type="journal article" date="2023" name="Commun. Biol.">
        <title>Genome analysis of Parmales, the sister group of diatoms, reveals the evolutionary specialization of diatoms from phago-mixotrophs to photoautotrophs.</title>
        <authorList>
            <person name="Ban H."/>
            <person name="Sato S."/>
            <person name="Yoshikawa S."/>
            <person name="Yamada K."/>
            <person name="Nakamura Y."/>
            <person name="Ichinomiya M."/>
            <person name="Sato N."/>
            <person name="Blanc-Mathieu R."/>
            <person name="Endo H."/>
            <person name="Kuwata A."/>
            <person name="Ogata H."/>
        </authorList>
    </citation>
    <scope>NUCLEOTIDE SEQUENCE [LARGE SCALE GENOMIC DNA]</scope>
</reference>
<comment type="caution">
    <text evidence="3">The sequence shown here is derived from an EMBL/GenBank/DDBJ whole genome shotgun (WGS) entry which is preliminary data.</text>
</comment>
<feature type="domain" description="Abscisic acid G-protein coupled receptor-like" evidence="2">
    <location>
        <begin position="105"/>
        <end position="239"/>
    </location>
</feature>
<organism evidence="3 4">
    <name type="scientific">Triparma columacea</name>
    <dbReference type="NCBI Taxonomy" id="722753"/>
    <lineage>
        <taxon>Eukaryota</taxon>
        <taxon>Sar</taxon>
        <taxon>Stramenopiles</taxon>
        <taxon>Ochrophyta</taxon>
        <taxon>Bolidophyceae</taxon>
        <taxon>Parmales</taxon>
        <taxon>Triparmaceae</taxon>
        <taxon>Triparma</taxon>
    </lineage>
</organism>
<evidence type="ECO:0000259" key="2">
    <source>
        <dbReference type="Pfam" id="PF12430"/>
    </source>
</evidence>
<dbReference type="AlphaFoldDB" id="A0A9W7L1P9"/>
<sequence length="285" mass="29875">MLLPFILSRAARSSPKAHISSEAERSGFGVVSGAAASTSKSGDLYLLKLLPLVTSSVARKRQELNNLRGSFSHLSSILQHDLAELASLHSLVLSTARRSTRALRQGTVGLAVACLRVAFTLPTVVSPPASTSFTTTSSDGPVILLVTFLHSLGFVENYHAWVHGVSLLLTVVLIGMSLNGFLSLWTRVRIQFSGGGGRVQGGGVRGAGTLILITALVIGLYGRSVVHNLKSTLPHEYRSGMGGEDEGEGLGGGRSGGAIYLAVTGATAAVLYIQQVLTTQDLLED</sequence>